<accession>A0A834IGV0</accession>
<reference evidence="1" key="1">
    <citation type="submission" date="2020-08" db="EMBL/GenBank/DDBJ databases">
        <title>Genome sequencing and assembly of the red palm weevil Rhynchophorus ferrugineus.</title>
        <authorList>
            <person name="Dias G.B."/>
            <person name="Bergman C.M."/>
            <person name="Manee M."/>
        </authorList>
    </citation>
    <scope>NUCLEOTIDE SEQUENCE</scope>
    <source>
        <strain evidence="1">AA-2017</strain>
        <tissue evidence="1">Whole larva</tissue>
    </source>
</reference>
<dbReference type="Proteomes" id="UP000625711">
    <property type="component" value="Unassembled WGS sequence"/>
</dbReference>
<evidence type="ECO:0000313" key="1">
    <source>
        <dbReference type="EMBL" id="KAF7278796.1"/>
    </source>
</evidence>
<name>A0A834IGV0_RHYFE</name>
<dbReference type="Gene3D" id="3.30.420.10">
    <property type="entry name" value="Ribonuclease H-like superfamily/Ribonuclease H"/>
    <property type="match status" value="1"/>
</dbReference>
<organism evidence="1 2">
    <name type="scientific">Rhynchophorus ferrugineus</name>
    <name type="common">Red palm weevil</name>
    <name type="synonym">Curculio ferrugineus</name>
    <dbReference type="NCBI Taxonomy" id="354439"/>
    <lineage>
        <taxon>Eukaryota</taxon>
        <taxon>Metazoa</taxon>
        <taxon>Ecdysozoa</taxon>
        <taxon>Arthropoda</taxon>
        <taxon>Hexapoda</taxon>
        <taxon>Insecta</taxon>
        <taxon>Pterygota</taxon>
        <taxon>Neoptera</taxon>
        <taxon>Endopterygota</taxon>
        <taxon>Coleoptera</taxon>
        <taxon>Polyphaga</taxon>
        <taxon>Cucujiformia</taxon>
        <taxon>Curculionidae</taxon>
        <taxon>Dryophthorinae</taxon>
        <taxon>Rhynchophorus</taxon>
    </lineage>
</organism>
<proteinExistence type="predicted"/>
<protein>
    <submittedName>
        <fullName evidence="1">Uncharacterized protein</fullName>
    </submittedName>
</protein>
<dbReference type="EMBL" id="JAACXV010000387">
    <property type="protein sequence ID" value="KAF7278796.1"/>
    <property type="molecule type" value="Genomic_DNA"/>
</dbReference>
<sequence>MSDETHILLSGHVNKENSRFWGTQNTQLIHETSLHPRKTTLWCRIHAGDIIESYFFENDQGVAVTTVWYQDMNRNVLVQGLEDKCFQQDEAIAHTAPDRGHHSANIIFQT</sequence>
<evidence type="ECO:0000313" key="2">
    <source>
        <dbReference type="Proteomes" id="UP000625711"/>
    </source>
</evidence>
<dbReference type="InterPro" id="IPR036397">
    <property type="entry name" value="RNaseH_sf"/>
</dbReference>
<dbReference type="AlphaFoldDB" id="A0A834IGV0"/>
<gene>
    <name evidence="1" type="ORF">GWI33_007976</name>
</gene>
<dbReference type="OrthoDB" id="8195099at2759"/>
<comment type="caution">
    <text evidence="1">The sequence shown here is derived from an EMBL/GenBank/DDBJ whole genome shotgun (WGS) entry which is preliminary data.</text>
</comment>
<keyword evidence="2" id="KW-1185">Reference proteome</keyword>
<dbReference type="GO" id="GO:0003676">
    <property type="term" value="F:nucleic acid binding"/>
    <property type="evidence" value="ECO:0007669"/>
    <property type="project" value="InterPro"/>
</dbReference>